<dbReference type="EMBL" id="WIOL01000002">
    <property type="protein sequence ID" value="MQT16738.1"/>
    <property type="molecule type" value="Genomic_DNA"/>
</dbReference>
<feature type="transmembrane region" description="Helical" evidence="1">
    <location>
        <begin position="31"/>
        <end position="49"/>
    </location>
</feature>
<dbReference type="Proteomes" id="UP000481327">
    <property type="component" value="Unassembled WGS sequence"/>
</dbReference>
<evidence type="ECO:0000256" key="1">
    <source>
        <dbReference type="SAM" id="Phobius"/>
    </source>
</evidence>
<evidence type="ECO:0000313" key="2">
    <source>
        <dbReference type="EMBL" id="MQT16738.1"/>
    </source>
</evidence>
<keyword evidence="1" id="KW-0472">Membrane</keyword>
<evidence type="ECO:0000313" key="3">
    <source>
        <dbReference type="Proteomes" id="UP000481327"/>
    </source>
</evidence>
<reference evidence="2 3" key="1">
    <citation type="submission" date="2019-09" db="EMBL/GenBank/DDBJ databases">
        <title>Polymorphobacter sp. isolated from a lake in China.</title>
        <authorList>
            <person name="Liu Z."/>
        </authorList>
    </citation>
    <scope>NUCLEOTIDE SEQUENCE [LARGE SCALE GENOMIC DNA]</scope>
    <source>
        <strain evidence="2 3">D40P</strain>
    </source>
</reference>
<proteinExistence type="predicted"/>
<keyword evidence="1" id="KW-1133">Transmembrane helix</keyword>
<organism evidence="2 3">
    <name type="scientific">Sandarakinorhabdus fusca</name>
    <dbReference type="NCBI Taxonomy" id="1439888"/>
    <lineage>
        <taxon>Bacteria</taxon>
        <taxon>Pseudomonadati</taxon>
        <taxon>Pseudomonadota</taxon>
        <taxon>Alphaproteobacteria</taxon>
        <taxon>Sphingomonadales</taxon>
        <taxon>Sphingosinicellaceae</taxon>
        <taxon>Sandarakinorhabdus</taxon>
    </lineage>
</organism>
<name>A0A7C9GU48_9SPHN</name>
<accession>A0A7C9GU48</accession>
<protein>
    <submittedName>
        <fullName evidence="2">Uncharacterized protein</fullName>
    </submittedName>
</protein>
<comment type="caution">
    <text evidence="2">The sequence shown here is derived from an EMBL/GenBank/DDBJ whole genome shotgun (WGS) entry which is preliminary data.</text>
</comment>
<feature type="transmembrane region" description="Helical" evidence="1">
    <location>
        <begin position="61"/>
        <end position="85"/>
    </location>
</feature>
<keyword evidence="1" id="KW-0812">Transmembrane</keyword>
<dbReference type="OrthoDB" id="7391705at2"/>
<dbReference type="RefSeq" id="WP_152577201.1">
    <property type="nucleotide sequence ID" value="NZ_JAATJI010000001.1"/>
</dbReference>
<keyword evidence="3" id="KW-1185">Reference proteome</keyword>
<gene>
    <name evidence="2" type="ORF">F3168_05665</name>
</gene>
<sequence length="100" mass="10841">MNPAPIPEPVRTPVPSVGRAPADHWRRFRRLMLLMTIVAIGTAGFAIWQMRIAGVPFHLHFVIAMGGGIVITLLLAGVLMGLAFVSNRSGHDEQVSISDD</sequence>
<dbReference type="AlphaFoldDB" id="A0A7C9GU48"/>